<name>A0A939K1V8_9BACT</name>
<reference evidence="1" key="1">
    <citation type="submission" date="2021-03" db="EMBL/GenBank/DDBJ databases">
        <title>Fibrella sp. HMF5335 genome sequencing and assembly.</title>
        <authorList>
            <person name="Kang H."/>
            <person name="Kim H."/>
            <person name="Bae S."/>
            <person name="Joh K."/>
        </authorList>
    </citation>
    <scope>NUCLEOTIDE SEQUENCE</scope>
    <source>
        <strain evidence="1">HMF5335</strain>
    </source>
</reference>
<proteinExistence type="predicted"/>
<dbReference type="Pfam" id="PF17642">
    <property type="entry name" value="TssD"/>
    <property type="match status" value="1"/>
</dbReference>
<gene>
    <name evidence="1" type="ORF">J2I47_03800</name>
</gene>
<dbReference type="Proteomes" id="UP000664034">
    <property type="component" value="Unassembled WGS sequence"/>
</dbReference>
<evidence type="ECO:0000313" key="2">
    <source>
        <dbReference type="Proteomes" id="UP000664034"/>
    </source>
</evidence>
<evidence type="ECO:0000313" key="1">
    <source>
        <dbReference type="EMBL" id="MBO0935664.1"/>
    </source>
</evidence>
<dbReference type="GO" id="GO:0033104">
    <property type="term" value="C:type VI protein secretion system complex"/>
    <property type="evidence" value="ECO:0007669"/>
    <property type="project" value="InterPro"/>
</dbReference>
<sequence length="134" mass="14866">MPSFHAQLAIGPFKPVLDSFILDINQDIDSLGRPSSRVFAGMITMAFNTSADPLVAEWMFSPSKQLSGTVTIRELEGQTLKTIHFTNAYCVEMDEFFDGTANTAKMTTTITISPEKITVGQVKHDNDWALIEYT</sequence>
<dbReference type="InterPro" id="IPR041408">
    <property type="entry name" value="Hcp_Tssd"/>
</dbReference>
<organism evidence="1 2">
    <name type="scientific">Fibrella rubiginis</name>
    <dbReference type="NCBI Taxonomy" id="2817060"/>
    <lineage>
        <taxon>Bacteria</taxon>
        <taxon>Pseudomonadati</taxon>
        <taxon>Bacteroidota</taxon>
        <taxon>Cytophagia</taxon>
        <taxon>Cytophagales</taxon>
        <taxon>Spirosomataceae</taxon>
        <taxon>Fibrella</taxon>
    </lineage>
</organism>
<keyword evidence="2" id="KW-1185">Reference proteome</keyword>
<accession>A0A939K1V8</accession>
<comment type="caution">
    <text evidence="1">The sequence shown here is derived from an EMBL/GenBank/DDBJ whole genome shotgun (WGS) entry which is preliminary data.</text>
</comment>
<dbReference type="AlphaFoldDB" id="A0A939K1V8"/>
<dbReference type="EMBL" id="JAFMYV010000002">
    <property type="protein sequence ID" value="MBO0935664.1"/>
    <property type="molecule type" value="Genomic_DNA"/>
</dbReference>
<dbReference type="RefSeq" id="WP_207363234.1">
    <property type="nucleotide sequence ID" value="NZ_JAFMYV010000002.1"/>
</dbReference>
<protein>
    <submittedName>
        <fullName evidence="1">Uncharacterized protein</fullName>
    </submittedName>
</protein>